<evidence type="ECO:0000256" key="4">
    <source>
        <dbReference type="SAM" id="MobiDB-lite"/>
    </source>
</evidence>
<accession>A0A9W7W5N8</accession>
<keyword evidence="3" id="KW-0175">Coiled coil</keyword>
<dbReference type="Proteomes" id="UP001138500">
    <property type="component" value="Unassembled WGS sequence"/>
</dbReference>
<comment type="caution">
    <text evidence="5">The sequence shown here is derived from an EMBL/GenBank/DDBJ whole genome shotgun (WGS) entry which is preliminary data.</text>
</comment>
<evidence type="ECO:0000256" key="2">
    <source>
        <dbReference type="ARBA" id="ARBA00022490"/>
    </source>
</evidence>
<organism evidence="5 6">
    <name type="scientific">Teratosphaeria destructans</name>
    <dbReference type="NCBI Taxonomy" id="418781"/>
    <lineage>
        <taxon>Eukaryota</taxon>
        <taxon>Fungi</taxon>
        <taxon>Dikarya</taxon>
        <taxon>Ascomycota</taxon>
        <taxon>Pezizomycotina</taxon>
        <taxon>Dothideomycetes</taxon>
        <taxon>Dothideomycetidae</taxon>
        <taxon>Mycosphaerellales</taxon>
        <taxon>Teratosphaeriaceae</taxon>
        <taxon>Teratosphaeria</taxon>
    </lineage>
</organism>
<feature type="region of interest" description="Disordered" evidence="4">
    <location>
        <begin position="81"/>
        <end position="106"/>
    </location>
</feature>
<evidence type="ECO:0000313" key="6">
    <source>
        <dbReference type="Proteomes" id="UP001138500"/>
    </source>
</evidence>
<feature type="coiled-coil region" evidence="3">
    <location>
        <begin position="319"/>
        <end position="360"/>
    </location>
</feature>
<dbReference type="GO" id="GO:0005737">
    <property type="term" value="C:cytoplasm"/>
    <property type="evidence" value="ECO:0007669"/>
    <property type="project" value="UniProtKB-SubCell"/>
</dbReference>
<reference evidence="5 6" key="2">
    <citation type="journal article" date="2021" name="Curr. Genet.">
        <title>Genetic response to nitrogen starvation in the aggressive Eucalyptus foliar pathogen Teratosphaeria destructans.</title>
        <authorList>
            <person name="Havenga M."/>
            <person name="Wingfield B.D."/>
            <person name="Wingfield M.J."/>
            <person name="Dreyer L.L."/>
            <person name="Roets F."/>
            <person name="Aylward J."/>
        </authorList>
    </citation>
    <scope>NUCLEOTIDE SEQUENCE [LARGE SCALE GENOMIC DNA]</scope>
    <source>
        <strain evidence="5">CMW44962</strain>
    </source>
</reference>
<keyword evidence="2" id="KW-0963">Cytoplasm</keyword>
<dbReference type="GO" id="GO:0005869">
    <property type="term" value="C:dynactin complex"/>
    <property type="evidence" value="ECO:0007669"/>
    <property type="project" value="InterPro"/>
</dbReference>
<gene>
    <name evidence="5" type="ORF">Tdes44962_MAKER01671</name>
</gene>
<feature type="region of interest" description="Disordered" evidence="4">
    <location>
        <begin position="1"/>
        <end position="69"/>
    </location>
</feature>
<dbReference type="OrthoDB" id="4977at2759"/>
<keyword evidence="6" id="KW-1185">Reference proteome</keyword>
<dbReference type="GO" id="GO:0007017">
    <property type="term" value="P:microtubule-based process"/>
    <property type="evidence" value="ECO:0007669"/>
    <property type="project" value="InterPro"/>
</dbReference>
<evidence type="ECO:0000256" key="1">
    <source>
        <dbReference type="ARBA" id="ARBA00004496"/>
    </source>
</evidence>
<dbReference type="Pfam" id="PF04912">
    <property type="entry name" value="Dynamitin"/>
    <property type="match status" value="2"/>
</dbReference>
<comment type="subcellular location">
    <subcellularLocation>
        <location evidence="1">Cytoplasm</location>
    </subcellularLocation>
</comment>
<feature type="compositionally biased region" description="Polar residues" evidence="4">
    <location>
        <begin position="28"/>
        <end position="41"/>
    </location>
</feature>
<evidence type="ECO:0000256" key="3">
    <source>
        <dbReference type="SAM" id="Coils"/>
    </source>
</evidence>
<protein>
    <submittedName>
        <fullName evidence="5">Dynamitin</fullName>
    </submittedName>
</protein>
<reference evidence="5 6" key="1">
    <citation type="journal article" date="2018" name="IMA Fungus">
        <title>IMA Genome-F 10: Nine draft genome sequences of Claviceps purpurea s.lat., including C. arundinis, C. humidiphila, and C. cf. spartinae, pseudomolecules for the pitch canker pathogen Fusarium circinatum, draft genome of Davidsoniella eucalypti, Grosmannia galeiformis, Quambalaria eucalypti, and Teratosphaeria destructans.</title>
        <authorList>
            <person name="Wingfield B.D."/>
            <person name="Liu M."/>
            <person name="Nguyen H.D."/>
            <person name="Lane F.A."/>
            <person name="Morgan S.W."/>
            <person name="De Vos L."/>
            <person name="Wilken P.M."/>
            <person name="Duong T.A."/>
            <person name="Aylward J."/>
            <person name="Coetzee M.P."/>
            <person name="Dadej K."/>
            <person name="De Beer Z.W."/>
            <person name="Findlay W."/>
            <person name="Havenga M."/>
            <person name="Kolarik M."/>
            <person name="Menzies J.G."/>
            <person name="Naidoo K."/>
            <person name="Pochopski O."/>
            <person name="Shoukouhi P."/>
            <person name="Santana Q.C."/>
            <person name="Seifert K.A."/>
            <person name="Soal N."/>
            <person name="Steenkamp E.T."/>
            <person name="Tatham C.T."/>
            <person name="van der Nest M.A."/>
            <person name="Wingfield M.J."/>
        </authorList>
    </citation>
    <scope>NUCLEOTIDE SEQUENCE [LARGE SCALE GENOMIC DNA]</scope>
    <source>
        <strain evidence="5">CMW44962</strain>
    </source>
</reference>
<sequence>MTETSRLAALPGYDTAPDVYETPDLTDDSNTTVLTEQTSPRSAPESSQSSEEDDEDDEETDGVLRRRLYPQRARIRFDGARVGGRGVDLGDRVDGGRRGYSLKSRGNGKVEGLEARMARLRREIDECREEAERQDESGRSIDELGKLLVDLETLSPAQKDKRERPKLQSRSSTPGQWPLEGSNEAELTDEQTLSRVADFERRVHALEQALGLPILDAATMAGEAAVATPLLPSLVTLDQQLSALVSATSLANLEAASSKISALRRDAKSLSEGEDGISAEDKAKLEQLYTLLPSLLPLQPTVPPLLARLRSLRTLHTTAANVVSDLEDVEKRQAEMEKELKTWREGLESVEEAVEKADETNGKNARVVEAWVKDLNKRIRELGSQ</sequence>
<dbReference type="PANTHER" id="PTHR15346">
    <property type="entry name" value="DYNACTIN SUBUNIT"/>
    <property type="match status" value="1"/>
</dbReference>
<feature type="compositionally biased region" description="Basic and acidic residues" evidence="4">
    <location>
        <begin position="88"/>
        <end position="97"/>
    </location>
</feature>
<name>A0A9W7W5N8_9PEZI</name>
<proteinExistence type="predicted"/>
<feature type="compositionally biased region" description="Acidic residues" evidence="4">
    <location>
        <begin position="50"/>
        <end position="61"/>
    </location>
</feature>
<dbReference type="EMBL" id="RIBY02000557">
    <property type="protein sequence ID" value="KAH9840471.1"/>
    <property type="molecule type" value="Genomic_DNA"/>
</dbReference>
<evidence type="ECO:0000313" key="5">
    <source>
        <dbReference type="EMBL" id="KAH9840471.1"/>
    </source>
</evidence>
<dbReference type="AlphaFoldDB" id="A0A9W7W5N8"/>
<feature type="region of interest" description="Disordered" evidence="4">
    <location>
        <begin position="152"/>
        <end position="190"/>
    </location>
</feature>
<dbReference type="InterPro" id="IPR028133">
    <property type="entry name" value="Dynamitin"/>
</dbReference>